<evidence type="ECO:0000313" key="2">
    <source>
        <dbReference type="EMBL" id="KDS94193.1"/>
    </source>
</evidence>
<keyword evidence="1" id="KW-0812">Transmembrane</keyword>
<proteinExistence type="predicted"/>
<sequence>MKRHWHVIYGTMIVLFIAFAIAIPNQSIPWVSTAIMTCTAMMWHRAQAASWQAFVAMKAHAACWRGVAYEAMHERDVLIELARDGETNCERPTVNTHTQYHEKFGEVLAEINRRVAGNPEDFKNGLDLTK</sequence>
<accession>A0ABR4SLU6</accession>
<keyword evidence="3" id="KW-1185">Reference proteome</keyword>
<dbReference type="Proteomes" id="UP000030182">
    <property type="component" value="Unassembled WGS sequence"/>
</dbReference>
<dbReference type="EMBL" id="JDRS01000002">
    <property type="protein sequence ID" value="KDS94193.1"/>
    <property type="molecule type" value="Genomic_DNA"/>
</dbReference>
<dbReference type="RefSeq" id="WP_034370507.1">
    <property type="nucleotide sequence ID" value="NZ_KN323183.1"/>
</dbReference>
<keyword evidence="1" id="KW-0472">Membrane</keyword>
<keyword evidence="1" id="KW-1133">Transmembrane helix</keyword>
<reference evidence="2 3" key="1">
    <citation type="submission" date="2014-01" db="EMBL/GenBank/DDBJ databases">
        <title>Draft genome sequence of the multidrug-resistant clinical isolate Dermabacter hominis 1368.</title>
        <authorList>
            <person name="Albersmeier A."/>
            <person name="Bomholt C."/>
            <person name="Glaub A."/>
            <person name="Ruckert C."/>
            <person name="Soriano F."/>
            <person name="Fernandez-Natal I."/>
            <person name="Tauch A."/>
        </authorList>
    </citation>
    <scope>NUCLEOTIDE SEQUENCE [LARGE SCALE GENOMIC DNA]</scope>
    <source>
        <strain evidence="2 3">1368</strain>
    </source>
</reference>
<evidence type="ECO:0000313" key="3">
    <source>
        <dbReference type="Proteomes" id="UP000030182"/>
    </source>
</evidence>
<name>A0ABR4SLU6_9MICO</name>
<comment type="caution">
    <text evidence="2">The sequence shown here is derived from an EMBL/GenBank/DDBJ whole genome shotgun (WGS) entry which is preliminary data.</text>
</comment>
<evidence type="ECO:0000256" key="1">
    <source>
        <dbReference type="SAM" id="Phobius"/>
    </source>
</evidence>
<gene>
    <name evidence="2" type="ORF">DHOM_02805</name>
</gene>
<organism evidence="2 3">
    <name type="scientific">Dermabacter hominis 1368</name>
    <dbReference type="NCBI Taxonomy" id="1450519"/>
    <lineage>
        <taxon>Bacteria</taxon>
        <taxon>Bacillati</taxon>
        <taxon>Actinomycetota</taxon>
        <taxon>Actinomycetes</taxon>
        <taxon>Micrococcales</taxon>
        <taxon>Dermabacteraceae</taxon>
        <taxon>Dermabacter</taxon>
    </lineage>
</organism>
<protein>
    <submittedName>
        <fullName evidence="2">Uncharacterized protein</fullName>
    </submittedName>
</protein>
<feature type="transmembrane region" description="Helical" evidence="1">
    <location>
        <begin position="7"/>
        <end position="24"/>
    </location>
</feature>